<evidence type="ECO:0000256" key="4">
    <source>
        <dbReference type="ARBA" id="ARBA00023066"/>
    </source>
</evidence>
<evidence type="ECO:0000256" key="5">
    <source>
        <dbReference type="ARBA" id="ARBA00023115"/>
    </source>
</evidence>
<dbReference type="PANTHER" id="PTHR33866:SF2">
    <property type="entry name" value="S-ADENOSYLMETHIONINE DECARBOXYLASE PROENZYME"/>
    <property type="match status" value="1"/>
</dbReference>
<dbReference type="GO" id="GO:0005829">
    <property type="term" value="C:cytosol"/>
    <property type="evidence" value="ECO:0007669"/>
    <property type="project" value="TreeGrafter"/>
</dbReference>
<name>A0A1M4WHI7_9BACT</name>
<dbReference type="Gene3D" id="3.60.90.10">
    <property type="entry name" value="S-adenosylmethionine decarboxylase"/>
    <property type="match status" value="1"/>
</dbReference>
<keyword evidence="4" id="KW-0745">Spermidine biosynthesis</keyword>
<keyword evidence="2" id="KW-0210">Decarboxylase</keyword>
<dbReference type="GO" id="GO:0004014">
    <property type="term" value="F:adenosylmethionine decarboxylase activity"/>
    <property type="evidence" value="ECO:0007669"/>
    <property type="project" value="InterPro"/>
</dbReference>
<dbReference type="InterPro" id="IPR017716">
    <property type="entry name" value="S-AdoMet_deCOase_pro-enz"/>
</dbReference>
<evidence type="ECO:0000256" key="8">
    <source>
        <dbReference type="ARBA" id="ARBA00023270"/>
    </source>
</evidence>
<dbReference type="Pfam" id="PF02675">
    <property type="entry name" value="AdoMet_dc"/>
    <property type="match status" value="1"/>
</dbReference>
<evidence type="ECO:0000256" key="7">
    <source>
        <dbReference type="ARBA" id="ARBA00023239"/>
    </source>
</evidence>
<sequence length="149" mass="17237">MNTKKPEFGFGVHLMLDGYGCDPGLLQDINLIYDFLDKYPTEMDMTKIMPPYVFRYKGAVPEDWGISGFVLIAESHISIHTFPDKAYLSLDMFSCKPFDTDKAIATIKERFRIQKCEINVLDRGQEFPNNIADSAQVVRMDRMLRQRSR</sequence>
<keyword evidence="9" id="KW-0670">Pyruvate</keyword>
<dbReference type="PANTHER" id="PTHR33866">
    <property type="entry name" value="S-ADENOSYLMETHIONINE DECARBOXYLASE PROENZYME"/>
    <property type="match status" value="1"/>
</dbReference>
<accession>A0A1M4WHI7</accession>
<evidence type="ECO:0000256" key="1">
    <source>
        <dbReference type="ARBA" id="ARBA00001928"/>
    </source>
</evidence>
<dbReference type="EMBL" id="FQVB01000007">
    <property type="protein sequence ID" value="SHE80647.1"/>
    <property type="molecule type" value="Genomic_DNA"/>
</dbReference>
<organism evidence="10 11">
    <name type="scientific">Desulfacinum infernum DSM 9756</name>
    <dbReference type="NCBI Taxonomy" id="1121391"/>
    <lineage>
        <taxon>Bacteria</taxon>
        <taxon>Pseudomonadati</taxon>
        <taxon>Thermodesulfobacteriota</taxon>
        <taxon>Syntrophobacteria</taxon>
        <taxon>Syntrophobacterales</taxon>
        <taxon>Syntrophobacteraceae</taxon>
        <taxon>Desulfacinum</taxon>
    </lineage>
</organism>
<evidence type="ECO:0000256" key="2">
    <source>
        <dbReference type="ARBA" id="ARBA00022793"/>
    </source>
</evidence>
<dbReference type="SUPFAM" id="SSF56276">
    <property type="entry name" value="S-adenosylmethionine decarboxylase"/>
    <property type="match status" value="1"/>
</dbReference>
<evidence type="ECO:0000313" key="11">
    <source>
        <dbReference type="Proteomes" id="UP000184076"/>
    </source>
</evidence>
<dbReference type="AlphaFoldDB" id="A0A1M4WHI7"/>
<gene>
    <name evidence="10" type="ORF">SAMN02745206_00870</name>
</gene>
<dbReference type="NCBIfam" id="TIGR03330">
    <property type="entry name" value="SAM_DCase_Bsu"/>
    <property type="match status" value="1"/>
</dbReference>
<keyword evidence="6" id="KW-0865">Zymogen</keyword>
<evidence type="ECO:0000256" key="6">
    <source>
        <dbReference type="ARBA" id="ARBA00023145"/>
    </source>
</evidence>
<keyword evidence="11" id="KW-1185">Reference proteome</keyword>
<evidence type="ECO:0000256" key="9">
    <source>
        <dbReference type="ARBA" id="ARBA00023317"/>
    </source>
</evidence>
<reference evidence="11" key="1">
    <citation type="submission" date="2016-11" db="EMBL/GenBank/DDBJ databases">
        <authorList>
            <person name="Varghese N."/>
            <person name="Submissions S."/>
        </authorList>
    </citation>
    <scope>NUCLEOTIDE SEQUENCE [LARGE SCALE GENOMIC DNA]</scope>
    <source>
        <strain evidence="11">DSM 9756</strain>
    </source>
</reference>
<protein>
    <submittedName>
        <fullName evidence="10">S-adenosylmethionine decarboxylase</fullName>
    </submittedName>
</protein>
<proteinExistence type="predicted"/>
<evidence type="ECO:0000313" key="10">
    <source>
        <dbReference type="EMBL" id="SHE80647.1"/>
    </source>
</evidence>
<dbReference type="Proteomes" id="UP000184076">
    <property type="component" value="Unassembled WGS sequence"/>
</dbReference>
<dbReference type="OrthoDB" id="9793120at2"/>
<comment type="cofactor">
    <cofactor evidence="1">
        <name>pyruvate</name>
        <dbReference type="ChEBI" id="CHEBI:15361"/>
    </cofactor>
</comment>
<keyword evidence="5" id="KW-0620">Polyamine biosynthesis</keyword>
<keyword evidence="8" id="KW-0704">Schiff base</keyword>
<keyword evidence="7" id="KW-0456">Lyase</keyword>
<evidence type="ECO:0000256" key="3">
    <source>
        <dbReference type="ARBA" id="ARBA00022813"/>
    </source>
</evidence>
<dbReference type="InterPro" id="IPR003826">
    <property type="entry name" value="AdoMetDC_fam_prok"/>
</dbReference>
<keyword evidence="3" id="KW-0068">Autocatalytic cleavage</keyword>
<dbReference type="GO" id="GO:0008295">
    <property type="term" value="P:spermidine biosynthetic process"/>
    <property type="evidence" value="ECO:0007669"/>
    <property type="project" value="UniProtKB-KW"/>
</dbReference>
<dbReference type="STRING" id="1121391.SAMN02745206_00870"/>
<dbReference type="InterPro" id="IPR016067">
    <property type="entry name" value="S-AdoMet_deCO2ase_core"/>
</dbReference>
<dbReference type="RefSeq" id="WP_073037312.1">
    <property type="nucleotide sequence ID" value="NZ_FQVB01000007.1"/>
</dbReference>